<evidence type="ECO:0000256" key="3">
    <source>
        <dbReference type="SAM" id="Phobius"/>
    </source>
</evidence>
<comment type="caution">
    <text evidence="5">The sequence shown here is derived from an EMBL/GenBank/DDBJ whole genome shotgun (WGS) entry which is preliminary data.</text>
</comment>
<dbReference type="AlphaFoldDB" id="A0AAV6HQF4"/>
<organism evidence="5 6">
    <name type="scientific">Rhododendron griersonianum</name>
    <dbReference type="NCBI Taxonomy" id="479676"/>
    <lineage>
        <taxon>Eukaryota</taxon>
        <taxon>Viridiplantae</taxon>
        <taxon>Streptophyta</taxon>
        <taxon>Embryophyta</taxon>
        <taxon>Tracheophyta</taxon>
        <taxon>Spermatophyta</taxon>
        <taxon>Magnoliopsida</taxon>
        <taxon>eudicotyledons</taxon>
        <taxon>Gunneridae</taxon>
        <taxon>Pentapetalae</taxon>
        <taxon>asterids</taxon>
        <taxon>Ericales</taxon>
        <taxon>Ericaceae</taxon>
        <taxon>Ericoideae</taxon>
        <taxon>Rhodoreae</taxon>
        <taxon>Rhododendron</taxon>
    </lineage>
</organism>
<evidence type="ECO:0000256" key="2">
    <source>
        <dbReference type="SAM" id="MobiDB-lite"/>
    </source>
</evidence>
<feature type="domain" description="Transcription factor Iwr1" evidence="4">
    <location>
        <begin position="255"/>
        <end position="318"/>
    </location>
</feature>
<evidence type="ECO:0000313" key="5">
    <source>
        <dbReference type="EMBL" id="KAG5515030.1"/>
    </source>
</evidence>
<evidence type="ECO:0000313" key="6">
    <source>
        <dbReference type="Proteomes" id="UP000823749"/>
    </source>
</evidence>
<sequence length="402" mass="45832">MADMAASSSTPSEDDKPVIVRVKRKASQSPLEAFWLEINERPLKRPLLDLEKLSISDSSGKAEALKSKKVLVQHVETTSSSEDTVDVLQLLVVRFLVHMLLTCFIFVLGIPGSCGSDNSMFSSLNQRTDVKVRQEMRNKDVHLQQRISPSRLFCVLCFNKVLSKNARFEQIWRSRKGKKEAIRDDALHEMCHVYDVVRVDVEEATIEVHDQEDADLEDHRIMSSYLPLLREFIPSAAEEMESDIHDYMSNRASKDEYVYDLYAVKEDNNTIVEDTSNPFPLVQVDEDNEFYAGPISSDNESDDSNAEDNPMNDYPDEETSEDNEDGGSSTSKDESEENEDSEMSASKKSSEPEDSEHQSWLEEADPMYEDYIYGGDEGDGEGEAYYDKDEGSDNDYWKWSHR</sequence>
<keyword evidence="3" id="KW-1133">Transmembrane helix</keyword>
<name>A0AAV6HQF4_9ERIC</name>
<feature type="region of interest" description="Disordered" evidence="2">
    <location>
        <begin position="291"/>
        <end position="402"/>
    </location>
</feature>
<dbReference type="PANTHER" id="PTHR31934:SF2">
    <property type="entry name" value="RNA-DIRECTED DNA METHYLATION 4"/>
    <property type="match status" value="1"/>
</dbReference>
<dbReference type="Pfam" id="PF08574">
    <property type="entry name" value="Iwr1"/>
    <property type="match status" value="1"/>
</dbReference>
<evidence type="ECO:0000256" key="1">
    <source>
        <dbReference type="ARBA" id="ARBA00010218"/>
    </source>
</evidence>
<evidence type="ECO:0000259" key="4">
    <source>
        <dbReference type="Pfam" id="PF08574"/>
    </source>
</evidence>
<keyword evidence="6" id="KW-1185">Reference proteome</keyword>
<dbReference type="PANTHER" id="PTHR31934">
    <property type="entry name" value="ALPHA/BETA-HYDROLASES SUPERFAMILY PROTEIN"/>
    <property type="match status" value="1"/>
</dbReference>
<proteinExistence type="inferred from homology"/>
<protein>
    <recommendedName>
        <fullName evidence="4">Transcription factor Iwr1 domain-containing protein</fullName>
    </recommendedName>
</protein>
<dbReference type="EMBL" id="JACTNZ010000013">
    <property type="protein sequence ID" value="KAG5515030.1"/>
    <property type="molecule type" value="Genomic_DNA"/>
</dbReference>
<gene>
    <name evidence="5" type="ORF">RHGRI_036160</name>
</gene>
<feature type="transmembrane region" description="Helical" evidence="3">
    <location>
        <begin position="91"/>
        <end position="110"/>
    </location>
</feature>
<keyword evidence="3" id="KW-0472">Membrane</keyword>
<keyword evidence="3" id="KW-0812">Transmembrane</keyword>
<accession>A0AAV6HQF4</accession>
<feature type="compositionally biased region" description="Basic and acidic residues" evidence="2">
    <location>
        <begin position="348"/>
        <end position="360"/>
    </location>
</feature>
<dbReference type="InterPro" id="IPR013883">
    <property type="entry name" value="TF_Iwr1_dom"/>
</dbReference>
<dbReference type="Proteomes" id="UP000823749">
    <property type="component" value="Chromosome 13"/>
</dbReference>
<reference evidence="5 6" key="1">
    <citation type="submission" date="2020-08" db="EMBL/GenBank/DDBJ databases">
        <title>Plant Genome Project.</title>
        <authorList>
            <person name="Zhang R.-G."/>
        </authorList>
    </citation>
    <scope>NUCLEOTIDE SEQUENCE [LARGE SCALE GENOMIC DNA]</scope>
    <source>
        <strain evidence="5">WSP0</strain>
        <tissue evidence="5">Leaf</tissue>
    </source>
</reference>
<feature type="compositionally biased region" description="Basic and acidic residues" evidence="2">
    <location>
        <begin position="385"/>
        <end position="402"/>
    </location>
</feature>
<feature type="compositionally biased region" description="Acidic residues" evidence="2">
    <location>
        <begin position="314"/>
        <end position="325"/>
    </location>
</feature>
<comment type="similarity">
    <text evidence="1">Belongs to the IWR1/SLC7A6OS family.</text>
</comment>